<feature type="transmembrane region" description="Helical" evidence="1">
    <location>
        <begin position="33"/>
        <end position="57"/>
    </location>
</feature>
<dbReference type="KEGG" id="tbd:Tbd_2628"/>
<evidence type="ECO:0000259" key="2">
    <source>
        <dbReference type="Pfam" id="PF11127"/>
    </source>
</evidence>
<evidence type="ECO:0000313" key="4">
    <source>
        <dbReference type="Proteomes" id="UP000008291"/>
    </source>
</evidence>
<sequence length="72" mass="7753">MKRNMGTTDRIIRLIVVAIIAILYFTGEISGTAAIILGVIAVAFLVTSLIGWCPSYLPFGISTSKSDHDALR</sequence>
<feature type="domain" description="Inner membrane protein YgaP-like transmembrane" evidence="2">
    <location>
        <begin position="1"/>
        <end position="66"/>
    </location>
</feature>
<dbReference type="STRING" id="292415.Tbd_2628"/>
<reference evidence="3 4" key="1">
    <citation type="journal article" date="2006" name="J. Bacteriol.">
        <title>The genome sequence of the obligately chemolithoautotrophic, facultatively anaerobic bacterium Thiobacillus denitrificans.</title>
        <authorList>
            <person name="Beller H.R."/>
            <person name="Chain P.S."/>
            <person name="Letain T.E."/>
            <person name="Chakicherla A."/>
            <person name="Larimer F.W."/>
            <person name="Richardson P.M."/>
            <person name="Coleman M.A."/>
            <person name="Wood A.P."/>
            <person name="Kelly D.P."/>
        </authorList>
    </citation>
    <scope>NUCLEOTIDE SEQUENCE [LARGE SCALE GENOMIC DNA]</scope>
    <source>
        <strain evidence="3 4">ATCC 25259</strain>
    </source>
</reference>
<evidence type="ECO:0000313" key="3">
    <source>
        <dbReference type="EMBL" id="AAZ98581.1"/>
    </source>
</evidence>
<dbReference type="HOGENOM" id="CLU_176022_3_0_4"/>
<feature type="transmembrane region" description="Helical" evidence="1">
    <location>
        <begin position="12"/>
        <end position="27"/>
    </location>
</feature>
<dbReference type="RefSeq" id="WP_011313140.1">
    <property type="nucleotide sequence ID" value="NC_007404.1"/>
</dbReference>
<keyword evidence="1" id="KW-1133">Transmembrane helix</keyword>
<gene>
    <name evidence="3" type="ordered locus">Tbd_2628</name>
</gene>
<dbReference type="Pfam" id="PF11127">
    <property type="entry name" value="YgaP-like_TM"/>
    <property type="match status" value="1"/>
</dbReference>
<accession>Q3SFM5</accession>
<dbReference type="AlphaFoldDB" id="Q3SFM5"/>
<keyword evidence="1" id="KW-0812">Transmembrane</keyword>
<dbReference type="EMBL" id="CP000116">
    <property type="protein sequence ID" value="AAZ98581.1"/>
    <property type="molecule type" value="Genomic_DNA"/>
</dbReference>
<keyword evidence="4" id="KW-1185">Reference proteome</keyword>
<organism evidence="3 4">
    <name type="scientific">Thiobacillus denitrificans (strain ATCC 25259 / T1)</name>
    <dbReference type="NCBI Taxonomy" id="292415"/>
    <lineage>
        <taxon>Bacteria</taxon>
        <taxon>Pseudomonadati</taxon>
        <taxon>Pseudomonadota</taxon>
        <taxon>Betaproteobacteria</taxon>
        <taxon>Nitrosomonadales</taxon>
        <taxon>Thiobacillaceae</taxon>
        <taxon>Thiobacillus</taxon>
    </lineage>
</organism>
<evidence type="ECO:0000256" key="1">
    <source>
        <dbReference type="SAM" id="Phobius"/>
    </source>
</evidence>
<protein>
    <submittedName>
        <fullName evidence="3">Membrane protein, putative</fullName>
    </submittedName>
</protein>
<keyword evidence="1" id="KW-0472">Membrane</keyword>
<dbReference type="Proteomes" id="UP000008291">
    <property type="component" value="Chromosome"/>
</dbReference>
<name>Q3SFM5_THIDA</name>
<proteinExistence type="predicted"/>
<dbReference type="InterPro" id="IPR021309">
    <property type="entry name" value="YgaP-like_TM"/>
</dbReference>
<dbReference type="OrthoDB" id="9804804at2"/>